<dbReference type="Proteomes" id="UP001221142">
    <property type="component" value="Unassembled WGS sequence"/>
</dbReference>
<evidence type="ECO:0000313" key="1">
    <source>
        <dbReference type="EMBL" id="KAJ7609493.1"/>
    </source>
</evidence>
<organism evidence="1 2">
    <name type="scientific">Roridomyces roridus</name>
    <dbReference type="NCBI Taxonomy" id="1738132"/>
    <lineage>
        <taxon>Eukaryota</taxon>
        <taxon>Fungi</taxon>
        <taxon>Dikarya</taxon>
        <taxon>Basidiomycota</taxon>
        <taxon>Agaricomycotina</taxon>
        <taxon>Agaricomycetes</taxon>
        <taxon>Agaricomycetidae</taxon>
        <taxon>Agaricales</taxon>
        <taxon>Marasmiineae</taxon>
        <taxon>Mycenaceae</taxon>
        <taxon>Roridomyces</taxon>
    </lineage>
</organism>
<protein>
    <recommendedName>
        <fullName evidence="3">F-box domain-containing protein</fullName>
    </recommendedName>
</protein>
<keyword evidence="2" id="KW-1185">Reference proteome</keyword>
<proteinExistence type="predicted"/>
<evidence type="ECO:0000313" key="2">
    <source>
        <dbReference type="Proteomes" id="UP001221142"/>
    </source>
</evidence>
<name>A0AAD7F8W0_9AGAR</name>
<evidence type="ECO:0008006" key="3">
    <source>
        <dbReference type="Google" id="ProtNLM"/>
    </source>
</evidence>
<sequence length="497" mass="55545">MDSSRIAHLLACNEPPDDREISLIRGLLSEAQTRLETIQAQNSDLLNDASEDLLTELEDVVHFIRSHTGILGASRRVPAELVAEIFSHMTESRRVGKAAVPSPPWCLGHICQFWRAVALSVPSLWNSIRVYQPFLNSISRTYSSSMLEAQLLRSGDLPLDMSITWLRGDAAVQMEFWDILLANSHRWGSFYARYKIDSNIDVVLSRIRGRIPLLKEFRPRIRLFIGRPAAARNHTGQQQIQQRVPILGAPLGPDHPLSRPLDILRGAPNLVECSMGITTDFHFDDSGATAKLPRLCRLFLEPSREAARIPAHIHAPVLRDLSAGPPYRNIMPFIHRSSCQLTRLFLDDIYMWLPSPMSPMEEIIAILEQLPTLEEFGLLCSDRRVPDVWGALTVSSNRAALCPALSSVVYGWRGPQDLNYYGFEIIDSFFAMLQSRLGLNSVFVMYHVAMVADRASGFGVSDSGLSSQSFNLLGHRQNKGTCFYGPLLLHGNPSLGP</sequence>
<gene>
    <name evidence="1" type="ORF">FB45DRAFT_1126839</name>
</gene>
<dbReference type="EMBL" id="JARKIF010000040">
    <property type="protein sequence ID" value="KAJ7609493.1"/>
    <property type="molecule type" value="Genomic_DNA"/>
</dbReference>
<comment type="caution">
    <text evidence="1">The sequence shown here is derived from an EMBL/GenBank/DDBJ whole genome shotgun (WGS) entry which is preliminary data.</text>
</comment>
<reference evidence="1" key="1">
    <citation type="submission" date="2023-03" db="EMBL/GenBank/DDBJ databases">
        <title>Massive genome expansion in bonnet fungi (Mycena s.s.) driven by repeated elements and novel gene families across ecological guilds.</title>
        <authorList>
            <consortium name="Lawrence Berkeley National Laboratory"/>
            <person name="Harder C.B."/>
            <person name="Miyauchi S."/>
            <person name="Viragh M."/>
            <person name="Kuo A."/>
            <person name="Thoen E."/>
            <person name="Andreopoulos B."/>
            <person name="Lu D."/>
            <person name="Skrede I."/>
            <person name="Drula E."/>
            <person name="Henrissat B."/>
            <person name="Morin E."/>
            <person name="Kohler A."/>
            <person name="Barry K."/>
            <person name="LaButti K."/>
            <person name="Morin E."/>
            <person name="Salamov A."/>
            <person name="Lipzen A."/>
            <person name="Mereny Z."/>
            <person name="Hegedus B."/>
            <person name="Baldrian P."/>
            <person name="Stursova M."/>
            <person name="Weitz H."/>
            <person name="Taylor A."/>
            <person name="Grigoriev I.V."/>
            <person name="Nagy L.G."/>
            <person name="Martin F."/>
            <person name="Kauserud H."/>
        </authorList>
    </citation>
    <scope>NUCLEOTIDE SEQUENCE</scope>
    <source>
        <strain evidence="1">9284</strain>
    </source>
</reference>
<dbReference type="AlphaFoldDB" id="A0AAD7F8W0"/>
<accession>A0AAD7F8W0</accession>